<dbReference type="PROSITE" id="PS00194">
    <property type="entry name" value="THIOREDOXIN_1"/>
    <property type="match status" value="1"/>
</dbReference>
<evidence type="ECO:0000313" key="11">
    <source>
        <dbReference type="EMBL" id="MEC4722262.1"/>
    </source>
</evidence>
<dbReference type="InterPro" id="IPR003834">
    <property type="entry name" value="Cyt_c_assmbl_TM_dom"/>
</dbReference>
<dbReference type="EMBL" id="JAWIIV010000027">
    <property type="protein sequence ID" value="MEC4722262.1"/>
    <property type="molecule type" value="Genomic_DNA"/>
</dbReference>
<feature type="signal peptide" evidence="9">
    <location>
        <begin position="1"/>
        <end position="18"/>
    </location>
</feature>
<evidence type="ECO:0000256" key="2">
    <source>
        <dbReference type="ARBA" id="ARBA00022475"/>
    </source>
</evidence>
<dbReference type="SUPFAM" id="SSF74863">
    <property type="entry name" value="Thiol:disulfide interchange protein DsbD, N-terminal domain (DsbD-alpha)"/>
    <property type="match status" value="1"/>
</dbReference>
<evidence type="ECO:0000256" key="7">
    <source>
        <dbReference type="ARBA" id="ARBA00023284"/>
    </source>
</evidence>
<dbReference type="CDD" id="cd02953">
    <property type="entry name" value="DsbDgamma"/>
    <property type="match status" value="1"/>
</dbReference>
<evidence type="ECO:0000256" key="3">
    <source>
        <dbReference type="ARBA" id="ARBA00022692"/>
    </source>
</evidence>
<name>A0ABU6JGD9_9BURK</name>
<comment type="subcellular location">
    <subcellularLocation>
        <location evidence="1">Cell membrane</location>
        <topology evidence="1">Multi-pass membrane protein</topology>
    </subcellularLocation>
</comment>
<dbReference type="Pfam" id="PF11412">
    <property type="entry name" value="DsbD_N"/>
    <property type="match status" value="1"/>
</dbReference>
<keyword evidence="5 8" id="KW-1133">Transmembrane helix</keyword>
<keyword evidence="9" id="KW-0732">Signal</keyword>
<feature type="transmembrane region" description="Helical" evidence="8">
    <location>
        <begin position="229"/>
        <end position="253"/>
    </location>
</feature>
<keyword evidence="6 8" id="KW-0472">Membrane</keyword>
<evidence type="ECO:0000256" key="9">
    <source>
        <dbReference type="SAM" id="SignalP"/>
    </source>
</evidence>
<evidence type="ECO:0000256" key="5">
    <source>
        <dbReference type="ARBA" id="ARBA00022989"/>
    </source>
</evidence>
<keyword evidence="3 8" id="KW-0812">Transmembrane</keyword>
<organism evidence="11 12">
    <name type="scientific">Noviherbaspirillum album</name>
    <dbReference type="NCBI Taxonomy" id="3080276"/>
    <lineage>
        <taxon>Bacteria</taxon>
        <taxon>Pseudomonadati</taxon>
        <taxon>Pseudomonadota</taxon>
        <taxon>Betaproteobacteria</taxon>
        <taxon>Burkholderiales</taxon>
        <taxon>Oxalobacteraceae</taxon>
        <taxon>Noviherbaspirillum</taxon>
    </lineage>
</organism>
<dbReference type="RefSeq" id="WP_326508937.1">
    <property type="nucleotide sequence ID" value="NZ_JAWIIV010000027.1"/>
</dbReference>
<evidence type="ECO:0000313" key="12">
    <source>
        <dbReference type="Proteomes" id="UP001352263"/>
    </source>
</evidence>
<feature type="transmembrane region" description="Helical" evidence="8">
    <location>
        <begin position="352"/>
        <end position="382"/>
    </location>
</feature>
<keyword evidence="2" id="KW-1003">Cell membrane</keyword>
<dbReference type="Proteomes" id="UP001352263">
    <property type="component" value="Unassembled WGS sequence"/>
</dbReference>
<dbReference type="InterPro" id="IPR028250">
    <property type="entry name" value="DsbDN"/>
</dbReference>
<dbReference type="GO" id="GO:0047134">
    <property type="term" value="F:protein-disulfide reductase [NAD(P)H] activity"/>
    <property type="evidence" value="ECO:0007669"/>
    <property type="project" value="UniProtKB-EC"/>
</dbReference>
<evidence type="ECO:0000256" key="4">
    <source>
        <dbReference type="ARBA" id="ARBA00022748"/>
    </source>
</evidence>
<keyword evidence="4" id="KW-0201">Cytochrome c-type biogenesis</keyword>
<feature type="transmembrane region" description="Helical" evidence="8">
    <location>
        <begin position="486"/>
        <end position="506"/>
    </location>
</feature>
<dbReference type="Gene3D" id="3.40.30.10">
    <property type="entry name" value="Glutaredoxin"/>
    <property type="match status" value="1"/>
</dbReference>
<dbReference type="InterPro" id="IPR013766">
    <property type="entry name" value="Thioredoxin_domain"/>
</dbReference>
<dbReference type="InterPro" id="IPR036929">
    <property type="entry name" value="DsbDN_sf"/>
</dbReference>
<feature type="transmembrane region" description="Helical" evidence="8">
    <location>
        <begin position="453"/>
        <end position="474"/>
    </location>
</feature>
<dbReference type="PANTHER" id="PTHR32234">
    <property type="entry name" value="THIOL:DISULFIDE INTERCHANGE PROTEIN DSBD"/>
    <property type="match status" value="1"/>
</dbReference>
<dbReference type="EC" id="1.8.1.8" evidence="11"/>
<dbReference type="SUPFAM" id="SSF52833">
    <property type="entry name" value="Thioredoxin-like"/>
    <property type="match status" value="1"/>
</dbReference>
<protein>
    <submittedName>
        <fullName evidence="11">Protein-disulfide reductase DsbD</fullName>
        <ecNumber evidence="11">1.8.1.8</ecNumber>
    </submittedName>
</protein>
<dbReference type="PANTHER" id="PTHR32234:SF0">
    <property type="entry name" value="THIOL:DISULFIDE INTERCHANGE PROTEIN DSBD"/>
    <property type="match status" value="1"/>
</dbReference>
<dbReference type="Pfam" id="PF13899">
    <property type="entry name" value="Thioredoxin_7"/>
    <property type="match status" value="1"/>
</dbReference>
<dbReference type="Pfam" id="PF02683">
    <property type="entry name" value="DsbD_TM"/>
    <property type="match status" value="1"/>
</dbReference>
<gene>
    <name evidence="11" type="primary">dsbD</name>
    <name evidence="11" type="ORF">RY831_24160</name>
</gene>
<dbReference type="InterPro" id="IPR036249">
    <property type="entry name" value="Thioredoxin-like_sf"/>
</dbReference>
<keyword evidence="7" id="KW-0676">Redox-active center</keyword>
<dbReference type="PROSITE" id="PS51352">
    <property type="entry name" value="THIOREDOXIN_2"/>
    <property type="match status" value="1"/>
</dbReference>
<reference evidence="11 12" key="1">
    <citation type="submission" date="2023-10" db="EMBL/GenBank/DDBJ databases">
        <title>Noviherbaspirillum sp. CPCC 100848 genome assembly.</title>
        <authorList>
            <person name="Li X.Y."/>
            <person name="Fang X.M."/>
        </authorList>
    </citation>
    <scope>NUCLEOTIDE SEQUENCE [LARGE SCALE GENOMIC DNA]</scope>
    <source>
        <strain evidence="11 12">CPCC 100848</strain>
    </source>
</reference>
<accession>A0ABU6JGD9</accession>
<proteinExistence type="predicted"/>
<dbReference type="InterPro" id="IPR035671">
    <property type="entry name" value="DsbD_gamma"/>
</dbReference>
<evidence type="ECO:0000256" key="6">
    <source>
        <dbReference type="ARBA" id="ARBA00023136"/>
    </source>
</evidence>
<dbReference type="NCBIfam" id="NF001419">
    <property type="entry name" value="PRK00293.1"/>
    <property type="match status" value="1"/>
</dbReference>
<keyword evidence="11" id="KW-0560">Oxidoreductase</keyword>
<evidence type="ECO:0000256" key="8">
    <source>
        <dbReference type="SAM" id="Phobius"/>
    </source>
</evidence>
<feature type="transmembrane region" description="Helical" evidence="8">
    <location>
        <begin position="309"/>
        <end position="331"/>
    </location>
</feature>
<feature type="transmembrane region" description="Helical" evidence="8">
    <location>
        <begin position="394"/>
        <end position="417"/>
    </location>
</feature>
<dbReference type="InterPro" id="IPR017937">
    <property type="entry name" value="Thioredoxin_CS"/>
</dbReference>
<evidence type="ECO:0000256" key="1">
    <source>
        <dbReference type="ARBA" id="ARBA00004651"/>
    </source>
</evidence>
<dbReference type="Gene3D" id="2.60.40.1250">
    <property type="entry name" value="Thiol:disulfide interchange protein DsbD, N-terminal domain"/>
    <property type="match status" value="1"/>
</dbReference>
<evidence type="ECO:0000259" key="10">
    <source>
        <dbReference type="PROSITE" id="PS51352"/>
    </source>
</evidence>
<feature type="transmembrane region" description="Helical" evidence="8">
    <location>
        <begin position="429"/>
        <end position="447"/>
    </location>
</feature>
<comment type="caution">
    <text evidence="11">The sequence shown here is derived from an EMBL/GenBank/DDBJ whole genome shotgun (WGS) entry which is preliminary data.</text>
</comment>
<keyword evidence="12" id="KW-1185">Reference proteome</keyword>
<sequence length="645" mass="67840">MRWVVFVVLLNLQQVAVASSIAALPSSRSTLAGASSPGLPALQGLLSYFQPEPELLPPEKAFTVSVRVHDASTVVAQFKPAHGYYLYRDRIRFQVRAPSSITVQEVRLPDGQPKADPTFGSVAVFHAPFEATVLLKRASTEKSVAQLHFTYQGCSDGGVCYPPNEKTFDLTLPALATTGSMSVDTADSVKGSKSFLQPTYAQDPGAAADRMPQWLDAGKSVAMLHGENVAWVLLGFFGFGILLSLTPCVWPMFPILSGVIAGQGPGMSKARAFCLSLAYVVGMAVTYAAMGVAAGLSGTLLSTALQTPWATGVMALLFVALALSMFGLYEVQMPSFLQSRLAGEERHAGARSGLGVFVTGAVAAVIAGPCIAAPLAGALLYIGQTQDVVLGGSALFALALGKGVPLLALGTALGNILPRSGAWMKAVKVFLGLLLLGTAVWIALPLMGPVLGMALAGAILVGYAVYLCAFIAAPGGTRASGRLRQGIGVTSFLVGAIYLVGAGSGAREFSRPLDNVVNGMQPPQAAPLAFHRIASVNELDAKLRESTGKLVMLDFYADWCVSCKEMEHKTFSNAVVRSRLKDAVLLQADVTANSNEHKQLMSRFGLFGPPAILFFDFSGQEIAGTRVIGFVEADRFAGLLAQLLH</sequence>
<feature type="transmembrane region" description="Helical" evidence="8">
    <location>
        <begin position="273"/>
        <end position="297"/>
    </location>
</feature>
<feature type="chain" id="PRO_5047141518" evidence="9">
    <location>
        <begin position="19"/>
        <end position="645"/>
    </location>
</feature>
<feature type="domain" description="Thioredoxin" evidence="10">
    <location>
        <begin position="500"/>
        <end position="645"/>
    </location>
</feature>